<keyword evidence="1" id="KW-0812">Transmembrane</keyword>
<evidence type="ECO:0000256" key="1">
    <source>
        <dbReference type="SAM" id="Phobius"/>
    </source>
</evidence>
<evidence type="ECO:0000313" key="4">
    <source>
        <dbReference type="Proteomes" id="UP001342826"/>
    </source>
</evidence>
<dbReference type="EMBL" id="JARTFS010000033">
    <property type="protein sequence ID" value="MED4404233.1"/>
    <property type="molecule type" value="Genomic_DNA"/>
</dbReference>
<comment type="caution">
    <text evidence="3">The sequence shown here is derived from an EMBL/GenBank/DDBJ whole genome shotgun (WGS) entry which is preliminary data.</text>
</comment>
<dbReference type="PANTHER" id="PTHR34351:SF2">
    <property type="entry name" value="DUF58 DOMAIN-CONTAINING PROTEIN"/>
    <property type="match status" value="1"/>
</dbReference>
<evidence type="ECO:0000259" key="2">
    <source>
        <dbReference type="Pfam" id="PF01882"/>
    </source>
</evidence>
<dbReference type="Proteomes" id="UP001342826">
    <property type="component" value="Unassembled WGS sequence"/>
</dbReference>
<dbReference type="PANTHER" id="PTHR34351">
    <property type="entry name" value="SLR1927 PROTEIN-RELATED"/>
    <property type="match status" value="1"/>
</dbReference>
<keyword evidence="4" id="KW-1185">Reference proteome</keyword>
<feature type="transmembrane region" description="Helical" evidence="1">
    <location>
        <begin position="12"/>
        <end position="30"/>
    </location>
</feature>
<evidence type="ECO:0000313" key="3">
    <source>
        <dbReference type="EMBL" id="MED4404233.1"/>
    </source>
</evidence>
<feature type="domain" description="DUF58" evidence="2">
    <location>
        <begin position="207"/>
        <end position="352"/>
    </location>
</feature>
<organism evidence="3 4">
    <name type="scientific">Metabacillus fastidiosus</name>
    <dbReference type="NCBI Taxonomy" id="1458"/>
    <lineage>
        <taxon>Bacteria</taxon>
        <taxon>Bacillati</taxon>
        <taxon>Bacillota</taxon>
        <taxon>Bacilli</taxon>
        <taxon>Bacillales</taxon>
        <taxon>Bacillaceae</taxon>
        <taxon>Metabacillus</taxon>
    </lineage>
</organism>
<dbReference type="RefSeq" id="WP_328016044.1">
    <property type="nucleotide sequence ID" value="NZ_JARTFS010000033.1"/>
</dbReference>
<sequence length="401" mass="46919">MEKLISKLKYSWKLFCLLLLTVVVFCYAMFQGGFVSWFLFYSFLPFACYSLILSFYPLHHFQIERSINQEQFSIGDTFQAKIIIRRKFPFPLFYLIVEDIVPYKLRESESEDESKKILFPWFKKTITYEYKLLNVPRGEHVFTAIRLKTGDLFSLIEKESFFHLESSFLVYPKYINLDQVKQVGNVEQGSTGTARSFWEETTIAVGVRDYQPGDRFSSVDWKATARRGSIMTKEFEQMKSTDAVVIMDRSKTEKFELVVIFTASIIRALIKNNVNVGLVSAGREEAAFPLQSNEKHLRDIFCHLAKVDCDSERSLAAVLNENIKWDERKARNIIITAYITIDLVRKLEYLSTYSLYVIKEEGEQTTIEEQVMLERLMKRQATIKIIYEGRFHDGFKEVNSR</sequence>
<reference evidence="3 4" key="1">
    <citation type="submission" date="2023-03" db="EMBL/GenBank/DDBJ databases">
        <title>Bacillus Genome Sequencing.</title>
        <authorList>
            <person name="Dunlap C."/>
        </authorList>
    </citation>
    <scope>NUCLEOTIDE SEQUENCE [LARGE SCALE GENOMIC DNA]</scope>
    <source>
        <strain evidence="3 4">NRS-1717</strain>
    </source>
</reference>
<feature type="transmembrane region" description="Helical" evidence="1">
    <location>
        <begin position="36"/>
        <end position="56"/>
    </location>
</feature>
<dbReference type="Pfam" id="PF01882">
    <property type="entry name" value="DUF58"/>
    <property type="match status" value="1"/>
</dbReference>
<proteinExistence type="predicted"/>
<accession>A0ABU6P527</accession>
<name>A0ABU6P527_9BACI</name>
<gene>
    <name evidence="3" type="ORF">P9271_23520</name>
</gene>
<protein>
    <submittedName>
        <fullName evidence="3">DUF58 domain-containing protein</fullName>
    </submittedName>
</protein>
<keyword evidence="1" id="KW-0472">Membrane</keyword>
<keyword evidence="1" id="KW-1133">Transmembrane helix</keyword>
<dbReference type="InterPro" id="IPR002881">
    <property type="entry name" value="DUF58"/>
</dbReference>